<dbReference type="InterPro" id="IPR014001">
    <property type="entry name" value="Helicase_ATP-bd"/>
</dbReference>
<dbReference type="SMART" id="SM00490">
    <property type="entry name" value="HELICc"/>
    <property type="match status" value="1"/>
</dbReference>
<dbReference type="Pfam" id="PF00176">
    <property type="entry name" value="SNF2-rel_dom"/>
    <property type="match status" value="1"/>
</dbReference>
<dbReference type="PROSITE" id="PS51194">
    <property type="entry name" value="HELICASE_CTER"/>
    <property type="match status" value="1"/>
</dbReference>
<dbReference type="PROSITE" id="PS50089">
    <property type="entry name" value="ZF_RING_2"/>
    <property type="match status" value="1"/>
</dbReference>
<dbReference type="CDD" id="cd18008">
    <property type="entry name" value="DEXDc_SHPRH-like"/>
    <property type="match status" value="1"/>
</dbReference>
<dbReference type="CDD" id="cd18793">
    <property type="entry name" value="SF2_C_SNF"/>
    <property type="match status" value="1"/>
</dbReference>
<dbReference type="Gene3D" id="3.40.50.300">
    <property type="entry name" value="P-loop containing nucleotide triphosphate hydrolases"/>
    <property type="match status" value="1"/>
</dbReference>
<organism evidence="12 13">
    <name type="scientific">Sporothrix curviconia</name>
    <dbReference type="NCBI Taxonomy" id="1260050"/>
    <lineage>
        <taxon>Eukaryota</taxon>
        <taxon>Fungi</taxon>
        <taxon>Dikarya</taxon>
        <taxon>Ascomycota</taxon>
        <taxon>Pezizomycotina</taxon>
        <taxon>Sordariomycetes</taxon>
        <taxon>Sordariomycetidae</taxon>
        <taxon>Ophiostomatales</taxon>
        <taxon>Ophiostomataceae</taxon>
        <taxon>Sporothrix</taxon>
    </lineage>
</organism>
<feature type="region of interest" description="Disordered" evidence="8">
    <location>
        <begin position="560"/>
        <end position="594"/>
    </location>
</feature>
<keyword evidence="13" id="KW-1185">Reference proteome</keyword>
<dbReference type="InterPro" id="IPR027417">
    <property type="entry name" value="P-loop_NTPase"/>
</dbReference>
<keyword evidence="4" id="KW-0378">Hydrolase</keyword>
<dbReference type="PANTHER" id="PTHR45626">
    <property type="entry name" value="TRANSCRIPTION TERMINATION FACTOR 2-RELATED"/>
    <property type="match status" value="1"/>
</dbReference>
<keyword evidence="3 7" id="KW-0863">Zinc-finger</keyword>
<evidence type="ECO:0000256" key="4">
    <source>
        <dbReference type="ARBA" id="ARBA00022801"/>
    </source>
</evidence>
<feature type="compositionally biased region" description="Low complexity" evidence="8">
    <location>
        <begin position="416"/>
        <end position="433"/>
    </location>
</feature>
<evidence type="ECO:0000256" key="1">
    <source>
        <dbReference type="ARBA" id="ARBA00022723"/>
    </source>
</evidence>
<feature type="domain" description="Helicase C-terminal" evidence="11">
    <location>
        <begin position="1040"/>
        <end position="1195"/>
    </location>
</feature>
<reference evidence="12 13" key="1">
    <citation type="submission" date="2024-01" db="EMBL/GenBank/DDBJ databases">
        <authorList>
            <person name="Allen C."/>
            <person name="Tagirdzhanova G."/>
        </authorList>
    </citation>
    <scope>NUCLEOTIDE SEQUENCE [LARGE SCALE GENOMIC DNA]</scope>
</reference>
<dbReference type="SUPFAM" id="SSF52540">
    <property type="entry name" value="P-loop containing nucleoside triphosphate hydrolases"/>
    <property type="match status" value="2"/>
</dbReference>
<evidence type="ECO:0000313" key="13">
    <source>
        <dbReference type="Proteomes" id="UP001642405"/>
    </source>
</evidence>
<keyword evidence="5" id="KW-0862">Zinc</keyword>
<dbReference type="InterPro" id="IPR001841">
    <property type="entry name" value="Znf_RING"/>
</dbReference>
<accession>A0ABP0BNB2</accession>
<evidence type="ECO:0000259" key="10">
    <source>
        <dbReference type="PROSITE" id="PS51192"/>
    </source>
</evidence>
<feature type="region of interest" description="Disordered" evidence="8">
    <location>
        <begin position="1"/>
        <end position="37"/>
    </location>
</feature>
<proteinExistence type="predicted"/>
<feature type="region of interest" description="Disordered" evidence="8">
    <location>
        <begin position="988"/>
        <end position="1018"/>
    </location>
</feature>
<dbReference type="InterPro" id="IPR038718">
    <property type="entry name" value="SNF2-like_sf"/>
</dbReference>
<feature type="domain" description="RING-type" evidence="9">
    <location>
        <begin position="904"/>
        <end position="969"/>
    </location>
</feature>
<keyword evidence="2" id="KW-0547">Nucleotide-binding</keyword>
<evidence type="ECO:0000256" key="6">
    <source>
        <dbReference type="ARBA" id="ARBA00022840"/>
    </source>
</evidence>
<protein>
    <submittedName>
        <fullName evidence="12">Uncharacterized protein</fullName>
    </submittedName>
</protein>
<gene>
    <name evidence="12" type="ORF">SCUCBS95973_004377</name>
</gene>
<dbReference type="Proteomes" id="UP001642405">
    <property type="component" value="Unassembled WGS sequence"/>
</dbReference>
<evidence type="ECO:0000313" key="12">
    <source>
        <dbReference type="EMBL" id="CAK7221089.1"/>
    </source>
</evidence>
<name>A0ABP0BNB2_9PEZI</name>
<evidence type="ECO:0000259" key="9">
    <source>
        <dbReference type="PROSITE" id="PS50089"/>
    </source>
</evidence>
<keyword evidence="1" id="KW-0479">Metal-binding</keyword>
<sequence length="1217" mass="135053">MTSPNFPPDQANGYGRRVLDHNGLPPSSNGTAPAWNPAALLDPQRHFVSQPQFPPHTQQLPPPTSAPVMGTHMVPHPGSMDGSTLAFNYNSANDPPAITNGVSNGPGITELAFHFMGPSTDDGYLSSGDQVSGLVSGLGGAPAYASSEGATSTPPNGMASMIERNFHIEDRKDVPEPKRRKIVNGLPEMKKPVFQSSSKGILAQGVKQEEKKAMAQGVKAEGAKANPQPPAKKPVTVDLTEGADTDAKVHESYEEVCFGSVLGAAIDCYKVPPPKPGSQAMGGPAYWPTIKIILKRKAGEKSNIIQACDHARTPFASLDKNAAECIAPLMDVSKVHLRMEAKIPSRRKNDDEQVGDDISRSHKIDLILYGASSFGRAVGKRLAKYKLKLVKPNHHDAKIRLAIPDQTEFFTSNAVAKPQPSSSAHASPAPYSLPQPVRTVEEVRSEVLNVFDSMANSEDLPEMDPDPKVTTPMLRHQKQALYFMTNREKPMAAHTDSKLSASIWLKKTTLANRAMYYNVITGQAESQAPSETLGGILADMMGLGKTLSILSLIASTGEHAAKWHAQQPTQPRAPERKKKPSAPQNFDAPAPQSLDLTRLKRNGRGTLLVCPLSTVTNWEEQIKQHLAPHSIKYHIYHGQNRIKDIAKLCEFDLVITTYGSISSELTARSRGKAGQYPLEEIGWFRVVLDEAHMIREPSTLQFKAICRLQASRRWAVTGTPVQNRLEDLGSLLAFLRLKPFDDRSKFNQYIVNPFRACDPNILTQLRVLVDTITLRRLKDKIDLPPRTDVIVRLQFSDEEESLYNFYSRNAKDRLQVLTHHQERLLGGKVYMHILQAILRLRLICAHGRDLLSEDDLKLMQGMTRESAISIDEDDDKPGQVKGRLTDHAAYTMFDLLKNTDYDTCAHCKNKLGYADETSTDIRSEKQEDIIGYMTPCLHIYCPNCIKHFADVERGLTYKSNRPGVCPACQNSVMFSCVEIRHDRADIEHDTLPHRRSSFARRGGSSGRGRNENNTINNNGNGIGHYVYGDYSGPHTKTRALIEELLDNKARSEAHPDEPPFKSVVFSGWTSHLDLIELALNNAGISHCRLDGKMSRIARTHAMDTFRDDPSVQVILVSIMAGGLGLNLTTANTVYVMEPQYNPAAEAQAIDRVHRLGQKREVRTVRYIMKDSFEERMLEIQDRKIKISNLSMNRGDHHASSSTDAARQRLEDLRSLFR</sequence>
<feature type="region of interest" description="Disordered" evidence="8">
    <location>
        <begin position="414"/>
        <end position="433"/>
    </location>
</feature>
<dbReference type="Gene3D" id="3.40.50.10810">
    <property type="entry name" value="Tandem AAA-ATPase domain"/>
    <property type="match status" value="1"/>
</dbReference>
<evidence type="ECO:0000259" key="11">
    <source>
        <dbReference type="PROSITE" id="PS51194"/>
    </source>
</evidence>
<evidence type="ECO:0000256" key="3">
    <source>
        <dbReference type="ARBA" id="ARBA00022771"/>
    </source>
</evidence>
<evidence type="ECO:0000256" key="2">
    <source>
        <dbReference type="ARBA" id="ARBA00022741"/>
    </source>
</evidence>
<dbReference type="InterPro" id="IPR049730">
    <property type="entry name" value="SNF2/RAD54-like_C"/>
</dbReference>
<feature type="domain" description="Helicase ATP-binding" evidence="10">
    <location>
        <begin position="526"/>
        <end position="738"/>
    </location>
</feature>
<dbReference type="Pfam" id="PF00271">
    <property type="entry name" value="Helicase_C"/>
    <property type="match status" value="1"/>
</dbReference>
<dbReference type="InterPro" id="IPR017907">
    <property type="entry name" value="Znf_RING_CS"/>
</dbReference>
<keyword evidence="6" id="KW-0067">ATP-binding</keyword>
<dbReference type="InterPro" id="IPR050628">
    <property type="entry name" value="SNF2_RAD54_helicase_TF"/>
</dbReference>
<comment type="caution">
    <text evidence="12">The sequence shown here is derived from an EMBL/GenBank/DDBJ whole genome shotgun (WGS) entry which is preliminary data.</text>
</comment>
<dbReference type="InterPro" id="IPR000330">
    <property type="entry name" value="SNF2_N"/>
</dbReference>
<dbReference type="PROSITE" id="PS51192">
    <property type="entry name" value="HELICASE_ATP_BIND_1"/>
    <property type="match status" value="1"/>
</dbReference>
<evidence type="ECO:0000256" key="8">
    <source>
        <dbReference type="SAM" id="MobiDB-lite"/>
    </source>
</evidence>
<evidence type="ECO:0000256" key="7">
    <source>
        <dbReference type="PROSITE-ProRule" id="PRU00175"/>
    </source>
</evidence>
<dbReference type="PANTHER" id="PTHR45626:SF52">
    <property type="entry name" value="SINGLE-STRANDED DNA-DEPENDENT ATPASE (EUROFUNG)"/>
    <property type="match status" value="1"/>
</dbReference>
<dbReference type="PROSITE" id="PS00518">
    <property type="entry name" value="ZF_RING_1"/>
    <property type="match status" value="1"/>
</dbReference>
<dbReference type="SMART" id="SM00487">
    <property type="entry name" value="DEXDc"/>
    <property type="match status" value="1"/>
</dbReference>
<dbReference type="SUPFAM" id="SSF57850">
    <property type="entry name" value="RING/U-box"/>
    <property type="match status" value="1"/>
</dbReference>
<dbReference type="InterPro" id="IPR001650">
    <property type="entry name" value="Helicase_C-like"/>
</dbReference>
<evidence type="ECO:0000256" key="5">
    <source>
        <dbReference type="ARBA" id="ARBA00022833"/>
    </source>
</evidence>
<dbReference type="EMBL" id="CAWUHB010000021">
    <property type="protein sequence ID" value="CAK7221089.1"/>
    <property type="molecule type" value="Genomic_DNA"/>
</dbReference>